<keyword evidence="2" id="KW-1185">Reference proteome</keyword>
<comment type="caution">
    <text evidence="1">The sequence shown here is derived from an EMBL/GenBank/DDBJ whole genome shotgun (WGS) entry which is preliminary data.</text>
</comment>
<evidence type="ECO:0000313" key="1">
    <source>
        <dbReference type="EMBL" id="GEO17410.1"/>
    </source>
</evidence>
<dbReference type="AlphaFoldDB" id="A0A512BZP6"/>
<accession>A0A512BZP6</accession>
<gene>
    <name evidence="1" type="ORF">MAE02_51060</name>
</gene>
<sequence length="454" mass="51464">MHPAIIQDIDWVLLHEAQRFPDPVRRGWRLLISAWTDRRTDPSRRKYEIEQQADQEGWTASLIRAVADMYRPKLTVRPTLGPPHPLIWVDEGQPDDIVHVDVDYPHPHESMNLPDEFLGYAIECFRSNLDLAIALECEISGTDRIYLQTSRGPDDGPELSENSYGLTGPIIHFQKLMTRLANVDLEAARDQVRSWPSRDEYVFARLRIWAAGAGLLDPGEAGATFLSLSDRVFWGSVHNRDLLYALRDRWADLSLNDRKALEQRLLTGSYPWSVDVPGEREEASARDRLSRLHWLSTYGVAFTFNIDETMQTLRSVAPRWTTHEGNAAAVSNAPEVFSISTDTRPDPILEAPVPEILRRAKEVGRLDFAARIEREPFRGLAIQKPVRALGALTHAARSGDAPRWAWSAFLRGETRPSDSLRMIAVIVGRLQRLPPPPRSSRHCLPGLRLDEGYS</sequence>
<proteinExistence type="predicted"/>
<name>A0A512BZP6_9HYPH</name>
<protein>
    <submittedName>
        <fullName evidence="1">Uncharacterized protein</fullName>
    </submittedName>
</protein>
<evidence type="ECO:0000313" key="2">
    <source>
        <dbReference type="Proteomes" id="UP000321085"/>
    </source>
</evidence>
<organism evidence="1 2">
    <name type="scientific">Microvirga aerophila</name>
    <dbReference type="NCBI Taxonomy" id="670291"/>
    <lineage>
        <taxon>Bacteria</taxon>
        <taxon>Pseudomonadati</taxon>
        <taxon>Pseudomonadota</taxon>
        <taxon>Alphaproteobacteria</taxon>
        <taxon>Hyphomicrobiales</taxon>
        <taxon>Methylobacteriaceae</taxon>
        <taxon>Microvirga</taxon>
    </lineage>
</organism>
<dbReference type="EMBL" id="BJYU01000104">
    <property type="protein sequence ID" value="GEO17410.1"/>
    <property type="molecule type" value="Genomic_DNA"/>
</dbReference>
<dbReference type="Proteomes" id="UP000321085">
    <property type="component" value="Unassembled WGS sequence"/>
</dbReference>
<reference evidence="1 2" key="1">
    <citation type="submission" date="2019-07" db="EMBL/GenBank/DDBJ databases">
        <title>Whole genome shotgun sequence of Microvirga aerophila NBRC 106136.</title>
        <authorList>
            <person name="Hosoyama A."/>
            <person name="Uohara A."/>
            <person name="Ohji S."/>
            <person name="Ichikawa N."/>
        </authorList>
    </citation>
    <scope>NUCLEOTIDE SEQUENCE [LARGE SCALE GENOMIC DNA]</scope>
    <source>
        <strain evidence="1 2">NBRC 106136</strain>
    </source>
</reference>